<gene>
    <name evidence="5 8" type="primary">rimM</name>
    <name evidence="8" type="ORF">M6D93_08350</name>
</gene>
<keyword evidence="2 5" id="KW-0690">Ribosome biogenesis</keyword>
<dbReference type="SUPFAM" id="SSF50447">
    <property type="entry name" value="Translation proteins"/>
    <property type="match status" value="1"/>
</dbReference>
<dbReference type="Pfam" id="PF01782">
    <property type="entry name" value="RimM"/>
    <property type="match status" value="1"/>
</dbReference>
<evidence type="ECO:0000259" key="7">
    <source>
        <dbReference type="Pfam" id="PF24986"/>
    </source>
</evidence>
<dbReference type="InterPro" id="IPR011961">
    <property type="entry name" value="RimM"/>
</dbReference>
<organism evidence="8 9">
    <name type="scientific">Jatrophihabitans telluris</name>
    <dbReference type="NCBI Taxonomy" id="2038343"/>
    <lineage>
        <taxon>Bacteria</taxon>
        <taxon>Bacillati</taxon>
        <taxon>Actinomycetota</taxon>
        <taxon>Actinomycetes</taxon>
        <taxon>Jatrophihabitantales</taxon>
        <taxon>Jatrophihabitantaceae</taxon>
        <taxon>Jatrophihabitans</taxon>
    </lineage>
</organism>
<dbReference type="PANTHER" id="PTHR33692">
    <property type="entry name" value="RIBOSOME MATURATION FACTOR RIMM"/>
    <property type="match status" value="1"/>
</dbReference>
<keyword evidence="1 5" id="KW-0963">Cytoplasm</keyword>
<evidence type="ECO:0000313" key="8">
    <source>
        <dbReference type="EMBL" id="UQX90001.1"/>
    </source>
</evidence>
<dbReference type="NCBIfam" id="TIGR02273">
    <property type="entry name" value="16S_RimM"/>
    <property type="match status" value="1"/>
</dbReference>
<dbReference type="PANTHER" id="PTHR33692:SF1">
    <property type="entry name" value="RIBOSOME MATURATION FACTOR RIMM"/>
    <property type="match status" value="1"/>
</dbReference>
<comment type="domain">
    <text evidence="5">The PRC barrel domain binds ribosomal protein uS19.</text>
</comment>
<dbReference type="InterPro" id="IPR002676">
    <property type="entry name" value="RimM_N"/>
</dbReference>
<dbReference type="InterPro" id="IPR036976">
    <property type="entry name" value="RimM_N_sf"/>
</dbReference>
<evidence type="ECO:0000256" key="5">
    <source>
        <dbReference type="HAMAP-Rule" id="MF_00014"/>
    </source>
</evidence>
<dbReference type="Proteomes" id="UP001056336">
    <property type="component" value="Chromosome"/>
</dbReference>
<dbReference type="Pfam" id="PF24986">
    <property type="entry name" value="PRC_RimM"/>
    <property type="match status" value="1"/>
</dbReference>
<feature type="domain" description="RimM N-terminal" evidence="6">
    <location>
        <begin position="24"/>
        <end position="103"/>
    </location>
</feature>
<dbReference type="InterPro" id="IPR011033">
    <property type="entry name" value="PRC_barrel-like_sf"/>
</dbReference>
<accession>A0ABY4R4R0</accession>
<evidence type="ECO:0000256" key="4">
    <source>
        <dbReference type="ARBA" id="ARBA00023186"/>
    </source>
</evidence>
<comment type="similarity">
    <text evidence="5">Belongs to the RimM family.</text>
</comment>
<evidence type="ECO:0000313" key="9">
    <source>
        <dbReference type="Proteomes" id="UP001056336"/>
    </source>
</evidence>
<reference evidence="8" key="2">
    <citation type="submission" date="2022-05" db="EMBL/GenBank/DDBJ databases">
        <authorList>
            <person name="Kim J.-S."/>
            <person name="Lee K."/>
            <person name="Suh M."/>
            <person name="Eom M."/>
            <person name="Kim J.-S."/>
            <person name="Kim D.-S."/>
            <person name="Ko S.-H."/>
            <person name="Shin Y."/>
            <person name="Lee J.-S."/>
        </authorList>
    </citation>
    <scope>NUCLEOTIDE SEQUENCE</scope>
    <source>
        <strain evidence="8">N237</strain>
    </source>
</reference>
<evidence type="ECO:0000256" key="2">
    <source>
        <dbReference type="ARBA" id="ARBA00022517"/>
    </source>
</evidence>
<evidence type="ECO:0000259" key="6">
    <source>
        <dbReference type="Pfam" id="PF01782"/>
    </source>
</evidence>
<evidence type="ECO:0000256" key="3">
    <source>
        <dbReference type="ARBA" id="ARBA00022552"/>
    </source>
</evidence>
<proteinExistence type="inferred from homology"/>
<feature type="domain" description="Ribosome maturation factor RimM PRC barrel" evidence="7">
    <location>
        <begin position="118"/>
        <end position="184"/>
    </location>
</feature>
<dbReference type="Gene3D" id="2.40.30.60">
    <property type="entry name" value="RimM"/>
    <property type="match status" value="1"/>
</dbReference>
<name>A0ABY4R4R0_9ACTN</name>
<dbReference type="InterPro" id="IPR056792">
    <property type="entry name" value="PRC_RimM"/>
</dbReference>
<keyword evidence="4 5" id="KW-0143">Chaperone</keyword>
<keyword evidence="9" id="KW-1185">Reference proteome</keyword>
<protein>
    <recommendedName>
        <fullName evidence="5">Ribosome maturation factor RimM</fullName>
    </recommendedName>
</protein>
<comment type="subcellular location">
    <subcellularLocation>
        <location evidence="5">Cytoplasm</location>
    </subcellularLocation>
</comment>
<reference evidence="8" key="1">
    <citation type="journal article" date="2018" name="Int. J. Syst. Evol. Microbiol.">
        <title>Jatrophihabitans telluris sp. nov., isolated from sediment soil of lava forest wetlands and the emended description of the genus Jatrophihabitans.</title>
        <authorList>
            <person name="Lee K.C."/>
            <person name="Suh M.K."/>
            <person name="Eom M.K."/>
            <person name="Kim K.K."/>
            <person name="Kim J.S."/>
            <person name="Kim D.S."/>
            <person name="Ko S.H."/>
            <person name="Shin Y.K."/>
            <person name="Lee J.S."/>
        </authorList>
    </citation>
    <scope>NUCLEOTIDE SEQUENCE</scope>
    <source>
        <strain evidence="8">N237</strain>
    </source>
</reference>
<evidence type="ECO:0000256" key="1">
    <source>
        <dbReference type="ARBA" id="ARBA00022490"/>
    </source>
</evidence>
<dbReference type="HAMAP" id="MF_00014">
    <property type="entry name" value="Ribosome_mat_RimM"/>
    <property type="match status" value="1"/>
</dbReference>
<dbReference type="InterPro" id="IPR009000">
    <property type="entry name" value="Transl_B-barrel_sf"/>
</dbReference>
<comment type="subunit">
    <text evidence="5">Binds ribosomal protein uS19.</text>
</comment>
<comment type="function">
    <text evidence="5">An accessory protein needed during the final step in the assembly of 30S ribosomal subunit, possibly for assembly of the head region. Essential for efficient processing of 16S rRNA. May be needed both before and after RbfA during the maturation of 16S rRNA. It has affinity for free ribosomal 30S subunits but not for 70S ribosomes.</text>
</comment>
<keyword evidence="3 5" id="KW-0698">rRNA processing</keyword>
<dbReference type="SUPFAM" id="SSF50346">
    <property type="entry name" value="PRC-barrel domain"/>
    <property type="match status" value="1"/>
</dbReference>
<sequence>MTNDAPPAGRADAPTPGGVDIVAVGRIGKAHGIRGDMFVEPWTDAVDERFADGVVLVTDPADRGPLTIESSRMHSGKLVVHFRGVDSRSAAEDLRGTSLVIRTADRPPIEDEDEFYDTELIGLRAELPDGQVLGPVTDVLHSTADSLLVIAYEHREVLVPFRKQFVPVVDLAATRVVVDPPAGLFEL</sequence>
<dbReference type="EMBL" id="CP097332">
    <property type="protein sequence ID" value="UQX90001.1"/>
    <property type="molecule type" value="Genomic_DNA"/>
</dbReference>
<dbReference type="Gene3D" id="2.30.30.240">
    <property type="entry name" value="PRC-barrel domain"/>
    <property type="match status" value="1"/>
</dbReference>